<protein>
    <submittedName>
        <fullName evidence="1">Uncharacterized protein</fullName>
    </submittedName>
</protein>
<dbReference type="Proteomes" id="UP000282321">
    <property type="component" value="Unassembled WGS sequence"/>
</dbReference>
<dbReference type="AlphaFoldDB" id="A0A660SA00"/>
<sequence length="690" mass="78275">MKVSRNILLLIIFILITSNAVYSAIIDHIPVLEAKAGNIIKFEANVIDSDSSGVMNLYIKTDFSSNYIKYKMEKIGNKFTYDYSVPIDVRFLYYYLEYENGSNINFGSSLQPFSVKVNRRISGILLLDPDDNSTFEENRVLVTVSLFNAQNEDIEDIKIYIDGTLFKEIQNPDKILYVYETGNLVGGGHKIELYTDGELIASHIFYIKSQRKFHFSGYSSDKFSYTGFSGDSSAYSNQDTTTFNGYSISNVRFIVGQNMASAGYNMRMHNAYRNMFYLSFENGIFSADIGDYSSKFISNFVNSLSFRGFDVSLGDFYIFHGSQNSVREGSVNGTDTTFGSYREISTGIILNNSIVKLGGLYNRDDSNSIKIGISPMENVVLNFALSIPIKFIKLYSSNSVSLTTLNSNVNDSIFDYKIGFFRLNTSTIPLSVSNLPFLSTISGVEFNSSFGNTKLEYFRKGSGYINTLFDRQNNFEQGIRYYSSFFFKGFTLTGNFEFRYPENQDIKSINIYLSKLLNAGYLFTNFIYTSSKAYYFGTLSEDNVNYYLTLGDHFRLQKITSITAILSLSRYKDEINTGTDDIVTSMNLYGKLPPVVGILFSPGFQLGFSQINGIQYALSLNTQYGIKGFLINNYLGYYDVQNAIYAIDNADVSYKWKRFTPSLGIYFQKNFTAGSNYTMYKTYVKISYAF</sequence>
<organism evidence="1 2">
    <name type="scientific">candidate division TA06 bacterium</name>
    <dbReference type="NCBI Taxonomy" id="2250710"/>
    <lineage>
        <taxon>Bacteria</taxon>
        <taxon>Bacteria division TA06</taxon>
    </lineage>
</organism>
<gene>
    <name evidence="1" type="ORF">DRP44_02160</name>
</gene>
<evidence type="ECO:0000313" key="1">
    <source>
        <dbReference type="EMBL" id="RKX67569.1"/>
    </source>
</evidence>
<evidence type="ECO:0000313" key="2">
    <source>
        <dbReference type="Proteomes" id="UP000282321"/>
    </source>
</evidence>
<dbReference type="EMBL" id="QNBC01000017">
    <property type="protein sequence ID" value="RKX67569.1"/>
    <property type="molecule type" value="Genomic_DNA"/>
</dbReference>
<reference evidence="1 2" key="1">
    <citation type="submission" date="2018-06" db="EMBL/GenBank/DDBJ databases">
        <title>Extensive metabolic versatility and redundancy in microbially diverse, dynamic hydrothermal sediments.</title>
        <authorList>
            <person name="Dombrowski N."/>
            <person name="Teske A."/>
            <person name="Baker B.J."/>
        </authorList>
    </citation>
    <scope>NUCLEOTIDE SEQUENCE [LARGE SCALE GENOMIC DNA]</scope>
    <source>
        <strain evidence="1">B35_G9</strain>
    </source>
</reference>
<name>A0A660SA00_UNCT6</name>
<accession>A0A660SA00</accession>
<comment type="caution">
    <text evidence="1">The sequence shown here is derived from an EMBL/GenBank/DDBJ whole genome shotgun (WGS) entry which is preliminary data.</text>
</comment>
<proteinExistence type="predicted"/>